<evidence type="ECO:0000313" key="1">
    <source>
        <dbReference type="EMBL" id="KAJ8425793.1"/>
    </source>
</evidence>
<accession>A0A9Q1JMS8</accession>
<evidence type="ECO:0000313" key="2">
    <source>
        <dbReference type="Proteomes" id="UP001153076"/>
    </source>
</evidence>
<reference evidence="1" key="1">
    <citation type="submission" date="2022-04" db="EMBL/GenBank/DDBJ databases">
        <title>Carnegiea gigantea Genome sequencing and assembly v2.</title>
        <authorList>
            <person name="Copetti D."/>
            <person name="Sanderson M.J."/>
            <person name="Burquez A."/>
            <person name="Wojciechowski M.F."/>
        </authorList>
    </citation>
    <scope>NUCLEOTIDE SEQUENCE</scope>
    <source>
        <strain evidence="1">SGP5-SGP5p</strain>
        <tissue evidence="1">Aerial part</tissue>
    </source>
</reference>
<name>A0A9Q1JMS8_9CARY</name>
<comment type="caution">
    <text evidence="1">The sequence shown here is derived from an EMBL/GenBank/DDBJ whole genome shotgun (WGS) entry which is preliminary data.</text>
</comment>
<dbReference type="AlphaFoldDB" id="A0A9Q1JMS8"/>
<dbReference type="EMBL" id="JAKOGI010001403">
    <property type="protein sequence ID" value="KAJ8425793.1"/>
    <property type="molecule type" value="Genomic_DNA"/>
</dbReference>
<dbReference type="Proteomes" id="UP001153076">
    <property type="component" value="Unassembled WGS sequence"/>
</dbReference>
<organism evidence="1 2">
    <name type="scientific">Carnegiea gigantea</name>
    <dbReference type="NCBI Taxonomy" id="171969"/>
    <lineage>
        <taxon>Eukaryota</taxon>
        <taxon>Viridiplantae</taxon>
        <taxon>Streptophyta</taxon>
        <taxon>Embryophyta</taxon>
        <taxon>Tracheophyta</taxon>
        <taxon>Spermatophyta</taxon>
        <taxon>Magnoliopsida</taxon>
        <taxon>eudicotyledons</taxon>
        <taxon>Gunneridae</taxon>
        <taxon>Pentapetalae</taxon>
        <taxon>Caryophyllales</taxon>
        <taxon>Cactineae</taxon>
        <taxon>Cactaceae</taxon>
        <taxon>Cactoideae</taxon>
        <taxon>Echinocereeae</taxon>
        <taxon>Carnegiea</taxon>
    </lineage>
</organism>
<keyword evidence="2" id="KW-1185">Reference proteome</keyword>
<proteinExistence type="predicted"/>
<gene>
    <name evidence="1" type="ORF">Cgig2_020292</name>
</gene>
<sequence>MRSPFLSPSHFACALNWMGSRAECGVTLCQRDYLQTSESCPLSGHPIPRWHLGFDFYAGEFSEVAQFPSIDEMALHAPEEFNWHMRRATRPHRPLPEDYRDLRPYFLLDDAEDATRDFQIPYLVLTIFYAMGVNEALELGILSQGLAEDLKSTLTGLRCPTFES</sequence>
<protein>
    <submittedName>
        <fullName evidence="1">Uncharacterized protein</fullName>
    </submittedName>
</protein>